<protein>
    <submittedName>
        <fullName evidence="1">Uncharacterized protein</fullName>
    </submittedName>
</protein>
<geneLocation type="plasmid" evidence="1 2">
    <name>pBC201</name>
</geneLocation>
<gene>
    <name evidence="1" type="ordered locus">BC1002_7014</name>
</gene>
<dbReference type="Proteomes" id="UP000002190">
    <property type="component" value="Plasmid pBC201"/>
</dbReference>
<organism evidence="1 2">
    <name type="scientific">Paraburkholderia atlantica</name>
    <dbReference type="NCBI Taxonomy" id="2654982"/>
    <lineage>
        <taxon>Bacteria</taxon>
        <taxon>Pseudomonadati</taxon>
        <taxon>Pseudomonadota</taxon>
        <taxon>Betaproteobacteria</taxon>
        <taxon>Burkholderiales</taxon>
        <taxon>Burkholderiaceae</taxon>
        <taxon>Paraburkholderia</taxon>
    </lineage>
</organism>
<name>D5WNB6_PARAM</name>
<dbReference type="KEGG" id="bge:BC1002_7014"/>
<evidence type="ECO:0000313" key="1">
    <source>
        <dbReference type="EMBL" id="ADG20795.1"/>
    </source>
</evidence>
<accession>D5WNB6</accession>
<dbReference type="AlphaFoldDB" id="D5WNB6"/>
<proteinExistence type="predicted"/>
<evidence type="ECO:0000313" key="2">
    <source>
        <dbReference type="Proteomes" id="UP000002190"/>
    </source>
</evidence>
<dbReference type="EMBL" id="CP002016">
    <property type="protein sequence ID" value="ADG20795.1"/>
    <property type="molecule type" value="Genomic_DNA"/>
</dbReference>
<dbReference type="HOGENOM" id="CLU_3079352_0_0_4"/>
<reference evidence="1 2" key="2">
    <citation type="journal article" date="2012" name="J. Bacteriol.">
        <title>Genome Sequences of Burkholderia sp. Strains CCGE1002 and H160, Isolated from Legume Nodules in Mexico and Brazil.</title>
        <authorList>
            <person name="Ormeno-Orrillo E."/>
            <person name="Rogel M.A."/>
            <person name="Chueire L.M."/>
            <person name="Tiedje J.M."/>
            <person name="Martinez-Romero E."/>
            <person name="Hungria M."/>
        </authorList>
    </citation>
    <scope>NUCLEOTIDE SEQUENCE [LARGE SCALE GENOMIC DNA]</scope>
    <source>
        <strain evidence="1 2">CCGE1002</strain>
        <plasmid evidence="2">pBC201</plasmid>
    </source>
</reference>
<sequence length="47" mass="5096">MVLPVFATLIPILWLACVNLFGVLKGITPRATMRVAPDEPQNDGGFI</sequence>
<keyword evidence="1" id="KW-0614">Plasmid</keyword>
<reference evidence="2" key="1">
    <citation type="submission" date="2010-04" db="EMBL/GenBank/DDBJ databases">
        <title>Complete sequence of plasmid 1 of Burkholderia sp. CCGE1002.</title>
        <authorList>
            <consortium name="US DOE Joint Genome Institute"/>
            <person name="Lucas S."/>
            <person name="Copeland A."/>
            <person name="Lapidus A."/>
            <person name="Cheng J.-F."/>
            <person name="Bruce D."/>
            <person name="Goodwin L."/>
            <person name="Pitluck S."/>
            <person name="Chertkov O."/>
            <person name="Detter J.C."/>
            <person name="Han C."/>
            <person name="Tapia R."/>
            <person name="Land M."/>
            <person name="Hauser L."/>
            <person name="Kyrpides N."/>
            <person name="Ovchinnikova G."/>
            <person name="Martinez-Romero E."/>
            <person name="Hernandez M.A.R."/>
            <person name="Tiedje J.M."/>
            <person name="Woyke T."/>
        </authorList>
    </citation>
    <scope>NUCLEOTIDE SEQUENCE [LARGE SCALE GENOMIC DNA]</scope>
    <source>
        <strain evidence="2">CCGE1002</strain>
        <plasmid evidence="2">pBC201</plasmid>
    </source>
</reference>